<gene>
    <name evidence="1" type="ORF">S03H2_18300</name>
</gene>
<reference evidence="1" key="1">
    <citation type="journal article" date="2014" name="Front. Microbiol.">
        <title>High frequency of phylogenetically diverse reductive dehalogenase-homologous genes in deep subseafloor sedimentary metagenomes.</title>
        <authorList>
            <person name="Kawai M."/>
            <person name="Futagami T."/>
            <person name="Toyoda A."/>
            <person name="Takaki Y."/>
            <person name="Nishi S."/>
            <person name="Hori S."/>
            <person name="Arai W."/>
            <person name="Tsubouchi T."/>
            <person name="Morono Y."/>
            <person name="Uchiyama I."/>
            <person name="Ito T."/>
            <person name="Fujiyama A."/>
            <person name="Inagaki F."/>
            <person name="Takami H."/>
        </authorList>
    </citation>
    <scope>NUCLEOTIDE SEQUENCE</scope>
    <source>
        <strain evidence="1">Expedition CK06-06</strain>
    </source>
</reference>
<proteinExistence type="predicted"/>
<protein>
    <submittedName>
        <fullName evidence="1">Uncharacterized protein</fullName>
    </submittedName>
</protein>
<comment type="caution">
    <text evidence="1">The sequence shown here is derived from an EMBL/GenBank/DDBJ whole genome shotgun (WGS) entry which is preliminary data.</text>
</comment>
<sequence length="180" mass="21241">MVQNQNIFQAYKPLRNNLKKLCLDDSFFVIWNFVQYLQFGKKIDKTIEVNPALEYSKNTISWRPHEWELELLTKEIIINSQDIYSSSKSLKKWAYFSSTLIKLRSLCNKIAKTSIDENNVTNELIRIAFRQFPWQSRPSKDFLVRYYKIFNIPTLNNLVKRIIGLTINELYFIGLAFGGA</sequence>
<name>X1EYP3_9ZZZZ</name>
<dbReference type="AlphaFoldDB" id="X1EYP3"/>
<dbReference type="EMBL" id="BARU01009489">
    <property type="protein sequence ID" value="GAH37697.1"/>
    <property type="molecule type" value="Genomic_DNA"/>
</dbReference>
<organism evidence="1">
    <name type="scientific">marine sediment metagenome</name>
    <dbReference type="NCBI Taxonomy" id="412755"/>
    <lineage>
        <taxon>unclassified sequences</taxon>
        <taxon>metagenomes</taxon>
        <taxon>ecological metagenomes</taxon>
    </lineage>
</organism>
<evidence type="ECO:0000313" key="1">
    <source>
        <dbReference type="EMBL" id="GAH37697.1"/>
    </source>
</evidence>
<accession>X1EYP3</accession>